<evidence type="ECO:0000313" key="2">
    <source>
        <dbReference type="Proteomes" id="UP001163324"/>
    </source>
</evidence>
<gene>
    <name evidence="1" type="ORF">N3K66_002116</name>
</gene>
<proteinExistence type="predicted"/>
<dbReference type="EMBL" id="CM047941">
    <property type="protein sequence ID" value="KAI9902764.1"/>
    <property type="molecule type" value="Genomic_DNA"/>
</dbReference>
<evidence type="ECO:0000313" key="1">
    <source>
        <dbReference type="EMBL" id="KAI9902764.1"/>
    </source>
</evidence>
<name>A0ACC0V8Z6_9HYPO</name>
<comment type="caution">
    <text evidence="1">The sequence shown here is derived from an EMBL/GenBank/DDBJ whole genome shotgun (WGS) entry which is preliminary data.</text>
</comment>
<reference evidence="1" key="1">
    <citation type="submission" date="2022-10" db="EMBL/GenBank/DDBJ databases">
        <title>Complete Genome of Trichothecium roseum strain YXFP-22015, a Plant Pathogen Isolated from Citrus.</title>
        <authorList>
            <person name="Wang Y."/>
            <person name="Zhu L."/>
        </authorList>
    </citation>
    <scope>NUCLEOTIDE SEQUENCE</scope>
    <source>
        <strain evidence="1">YXFP-22015</strain>
    </source>
</reference>
<sequence length="239" mass="26427">MKPTTSLLARPLVSHFPLPPSSHLACLTRSYATHGSHTASSTSASKRRAVTPFNDDGFVPWGQLSAAEKASRASQQSFNFGVIIVGLLMTGGVGYFLWNDVFSPDSKIAHFNRAVDKVRSDPRCLEILAGSTSSQGARKIAAHGDETFNKWRRARPVSSTERSDKDGTQHLLMHFYVEGPSDKGVVQLHLIKTPRMDDFEYKYLTLDVRGHDKVYVEKADASAFEKGKKQLSLFGVKWG</sequence>
<keyword evidence="2" id="KW-1185">Reference proteome</keyword>
<organism evidence="1 2">
    <name type="scientific">Trichothecium roseum</name>
    <dbReference type="NCBI Taxonomy" id="47278"/>
    <lineage>
        <taxon>Eukaryota</taxon>
        <taxon>Fungi</taxon>
        <taxon>Dikarya</taxon>
        <taxon>Ascomycota</taxon>
        <taxon>Pezizomycotina</taxon>
        <taxon>Sordariomycetes</taxon>
        <taxon>Hypocreomycetidae</taxon>
        <taxon>Hypocreales</taxon>
        <taxon>Hypocreales incertae sedis</taxon>
        <taxon>Trichothecium</taxon>
    </lineage>
</organism>
<dbReference type="Proteomes" id="UP001163324">
    <property type="component" value="Chromosome 2"/>
</dbReference>
<accession>A0ACC0V8Z6</accession>
<protein>
    <submittedName>
        <fullName evidence="1">Uncharacterized protein</fullName>
    </submittedName>
</protein>